<comment type="similarity">
    <text evidence="1">Belongs to the WD repeat CIA1 family.</text>
</comment>
<dbReference type="AlphaFoldDB" id="M8ASZ2"/>
<name>M8ASZ2_AEGTA</name>
<dbReference type="SUPFAM" id="SSF50978">
    <property type="entry name" value="WD40 repeat-like"/>
    <property type="match status" value="1"/>
</dbReference>
<dbReference type="HAMAP" id="MF_03037">
    <property type="entry name" value="ciao1"/>
    <property type="match status" value="1"/>
</dbReference>
<dbReference type="PANTHER" id="PTHR19920">
    <property type="entry name" value="WD40 PROTEIN CIAO1"/>
    <property type="match status" value="1"/>
</dbReference>
<dbReference type="PROSITE" id="PS50082">
    <property type="entry name" value="WD_REPEATS_2"/>
    <property type="match status" value="10"/>
</dbReference>
<dbReference type="Pfam" id="PF00400">
    <property type="entry name" value="WD40"/>
    <property type="match status" value="10"/>
</dbReference>
<accession>M8ASZ2</accession>
<dbReference type="SMART" id="SM00320">
    <property type="entry name" value="WD40"/>
    <property type="match status" value="11"/>
</dbReference>
<proteinExistence type="inferred from homology"/>
<dbReference type="SUPFAM" id="SSF50998">
    <property type="entry name" value="Quinoprotein alcohol dehydrogenase-like"/>
    <property type="match status" value="2"/>
</dbReference>
<sequence>MDGGTAELRETHRLVGHADRAWALAWNPNPGAGAGPVLASCGADKTVRIWKRAPDGAWHCSKKKKSSSLIDAASVTLHSSSHPGTLLSPHRRLGPGTLGTAIAGEQAMDGGTAELRETHRLVGHADRAWALAWNPNPGAGAGPVLASCGADKTVRIWKRAPDGAWHCSDVLEGVHESTVRSCAWSPDGKLLADASFDGTTAIWEYSGGDFELVDTLEGHVNEVKSVSWSQSGSMVATCSRDRAAWIWEILPGNDHECVDVLEGHTEDVKMVQWHPFFDVLVSVSYDNTIRVWADDGDGKWPCVQTLTEAGNSGHSSTVWSISFNQKGDRMVTCSDDCTLKIWDASIDLSQPTTGEGHESCEGVIASGAGDDAICLFAEENSMVEGPSYRLILKKEKAHDTDVNCVRWCPQDVLDGVHERTVRSCAWSPDGKLLATASFDGTTAIWEYSGGDFECVATLEGHDNEVKSVSWSQSGSLLATCSRDKAVWIWEVQPGNEHECVAVLQGHTQDVKMVQWHPVLSVLVSVSYDNTIRVWADDGDDDWHCVQTLAEAGNGGHSSTVWSVSFNQKGDRMVTCSDDCTLKIWDTSADLSQPTTGEGHESWFHLSTLSGHHGRTIFSAHWSSEDVIASGAGDDAICLYAEEKSTMVEGPSYRLILKKEKAHDMDVNCVRWCPQICHPSYELWHRCGIVGVYNMNR</sequence>
<dbReference type="InterPro" id="IPR011047">
    <property type="entry name" value="Quinoprotein_ADH-like_sf"/>
</dbReference>
<dbReference type="InterPro" id="IPR019775">
    <property type="entry name" value="WD40_repeat_CS"/>
</dbReference>
<dbReference type="GO" id="GO:0016226">
    <property type="term" value="P:iron-sulfur cluster assembly"/>
    <property type="evidence" value="ECO:0007669"/>
    <property type="project" value="UniProtKB-UniRule"/>
</dbReference>
<dbReference type="PROSITE" id="PS00678">
    <property type="entry name" value="WD_REPEATS_1"/>
    <property type="match status" value="2"/>
</dbReference>
<evidence type="ECO:0000313" key="2">
    <source>
        <dbReference type="EnsemblPlants" id="EMT04785"/>
    </source>
</evidence>
<dbReference type="PRINTS" id="PR00320">
    <property type="entry name" value="GPROTEINBRPT"/>
</dbReference>
<reference evidence="2" key="1">
    <citation type="submission" date="2015-06" db="UniProtKB">
        <authorList>
            <consortium name="EnsemblPlants"/>
        </authorList>
    </citation>
    <scope>IDENTIFICATION</scope>
</reference>
<dbReference type="Gene3D" id="2.130.10.10">
    <property type="entry name" value="YVTN repeat-like/Quinoprotein amine dehydrogenase"/>
    <property type="match status" value="3"/>
</dbReference>
<dbReference type="InterPro" id="IPR036322">
    <property type="entry name" value="WD40_repeat_dom_sf"/>
</dbReference>
<dbReference type="InterPro" id="IPR020472">
    <property type="entry name" value="WD40_PAC1"/>
</dbReference>
<dbReference type="CDD" id="cd00200">
    <property type="entry name" value="WD40"/>
    <property type="match status" value="2"/>
</dbReference>
<dbReference type="EnsemblPlants" id="EMT04785">
    <property type="protein sequence ID" value="EMT04785"/>
    <property type="gene ID" value="F775_00163"/>
</dbReference>
<dbReference type="InterPro" id="IPR028608">
    <property type="entry name" value="CIAO1/Cia1"/>
</dbReference>
<dbReference type="InterPro" id="IPR001680">
    <property type="entry name" value="WD40_rpt"/>
</dbReference>
<protein>
    <recommendedName>
        <fullName evidence="1">Probable cytosolic iron-sulfur protein assembly protein CIAO1 homolog</fullName>
    </recommendedName>
</protein>
<dbReference type="GO" id="GO:0097361">
    <property type="term" value="C:cytosolic [4Fe-4S] assembly targeting complex"/>
    <property type="evidence" value="ECO:0007669"/>
    <property type="project" value="InterPro"/>
</dbReference>
<dbReference type="FunFam" id="2.130.10.10:FF:000136">
    <property type="entry name" value="Probable cytosolic iron-sulfur protein assembly protein CIAO1"/>
    <property type="match status" value="1"/>
</dbReference>
<dbReference type="PANTHER" id="PTHR19920:SF0">
    <property type="entry name" value="CYTOSOLIC IRON-SULFUR PROTEIN ASSEMBLY PROTEIN CIAO1-RELATED"/>
    <property type="match status" value="1"/>
</dbReference>
<dbReference type="InterPro" id="IPR015943">
    <property type="entry name" value="WD40/YVTN_repeat-like_dom_sf"/>
</dbReference>
<dbReference type="PROSITE" id="PS50294">
    <property type="entry name" value="WD_REPEATS_REGION"/>
    <property type="match status" value="10"/>
</dbReference>
<organism evidence="2">
    <name type="scientific">Aegilops tauschii</name>
    <name type="common">Tausch's goatgrass</name>
    <name type="synonym">Aegilops squarrosa</name>
    <dbReference type="NCBI Taxonomy" id="37682"/>
    <lineage>
        <taxon>Eukaryota</taxon>
        <taxon>Viridiplantae</taxon>
        <taxon>Streptophyta</taxon>
        <taxon>Embryophyta</taxon>
        <taxon>Tracheophyta</taxon>
        <taxon>Spermatophyta</taxon>
        <taxon>Magnoliopsida</taxon>
        <taxon>Liliopsida</taxon>
        <taxon>Poales</taxon>
        <taxon>Poaceae</taxon>
        <taxon>BOP clade</taxon>
        <taxon>Pooideae</taxon>
        <taxon>Triticodae</taxon>
        <taxon>Triticeae</taxon>
        <taxon>Triticinae</taxon>
        <taxon>Aegilops</taxon>
    </lineage>
</organism>
<evidence type="ECO:0000256" key="1">
    <source>
        <dbReference type="HAMAP-Rule" id="MF_03037"/>
    </source>
</evidence>
<comment type="function">
    <text evidence="1">Essential component of the cytosolic iron-sulfur (Fe/S) protein assembly machinery. Required for the maturation of extramitochondrial Fe/S proteins.</text>
</comment>